<reference evidence="4 5" key="1">
    <citation type="submission" date="2022-05" db="EMBL/GenBank/DDBJ databases">
        <title>Novel Pseudomonas spp. Isolated from a Rainbow Trout Aquaculture Facility.</title>
        <authorList>
            <person name="Testerman T."/>
            <person name="Graf J."/>
        </authorList>
    </citation>
    <scope>NUCLEOTIDE SEQUENCE [LARGE SCALE GENOMIC DNA]</scope>
    <source>
        <strain evidence="4 5">ID681</strain>
    </source>
</reference>
<comment type="similarity">
    <text evidence="1">Belongs to the colicins ColE2/ColE8/ColE9 and pyocins S1/S2 family.</text>
</comment>
<accession>A0ABT5NR19</accession>
<evidence type="ECO:0000313" key="5">
    <source>
        <dbReference type="Proteomes" id="UP001148203"/>
    </source>
</evidence>
<dbReference type="EMBL" id="JAMDGY010000020">
    <property type="protein sequence ID" value="MDD0990608.1"/>
    <property type="molecule type" value="Genomic_DNA"/>
</dbReference>
<proteinExistence type="inferred from homology"/>
<evidence type="ECO:0000256" key="3">
    <source>
        <dbReference type="SAM" id="MobiDB-lite"/>
    </source>
</evidence>
<dbReference type="InterPro" id="IPR000290">
    <property type="entry name" value="Colicin_pyocin"/>
</dbReference>
<comment type="caution">
    <text evidence="4">The sequence shown here is derived from an EMBL/GenBank/DDBJ whole genome shotgun (WGS) entry which is preliminary data.</text>
</comment>
<sequence length="69" mass="7831">MVRAIFNGAQRSEEEHIDDVQEFDRVAEHPSGRDLIYYPESDGEPTPESVVGEVREWRAQNGLPGFKVS</sequence>
<dbReference type="Pfam" id="PF01320">
    <property type="entry name" value="Colicin_Pyocin"/>
    <property type="match status" value="1"/>
</dbReference>
<protein>
    <submittedName>
        <fullName evidence="4">Bacteriocin immunity protein</fullName>
    </submittedName>
</protein>
<feature type="region of interest" description="Disordered" evidence="3">
    <location>
        <begin position="1"/>
        <end position="25"/>
    </location>
</feature>
<dbReference type="PRINTS" id="PR01299">
    <property type="entry name" value="PYOCIN"/>
</dbReference>
<evidence type="ECO:0000313" key="4">
    <source>
        <dbReference type="EMBL" id="MDD0990608.1"/>
    </source>
</evidence>
<dbReference type="Gene3D" id="1.10.1200.20">
    <property type="entry name" value="Colicin E immunity protein"/>
    <property type="match status" value="1"/>
</dbReference>
<dbReference type="SUPFAM" id="SSF47345">
    <property type="entry name" value="Colicin E immunity proteins"/>
    <property type="match status" value="1"/>
</dbReference>
<feature type="compositionally biased region" description="Basic and acidic residues" evidence="3">
    <location>
        <begin position="11"/>
        <end position="25"/>
    </location>
</feature>
<keyword evidence="2" id="KW-0079">Bacteriocin immunity</keyword>
<evidence type="ECO:0000256" key="1">
    <source>
        <dbReference type="ARBA" id="ARBA00009346"/>
    </source>
</evidence>
<organism evidence="4 5">
    <name type="scientific">Pseudomonas fontis</name>
    <dbReference type="NCBI Taxonomy" id="2942633"/>
    <lineage>
        <taxon>Bacteria</taxon>
        <taxon>Pseudomonadati</taxon>
        <taxon>Pseudomonadota</taxon>
        <taxon>Gammaproteobacteria</taxon>
        <taxon>Pseudomonadales</taxon>
        <taxon>Pseudomonadaceae</taxon>
        <taxon>Pseudomonas</taxon>
    </lineage>
</organism>
<dbReference type="CDD" id="cd16363">
    <property type="entry name" value="Col_Im_like"/>
    <property type="match status" value="1"/>
</dbReference>
<keyword evidence="5" id="KW-1185">Reference proteome</keyword>
<name>A0ABT5NR19_9PSED</name>
<evidence type="ECO:0000256" key="2">
    <source>
        <dbReference type="ARBA" id="ARBA00023025"/>
    </source>
</evidence>
<gene>
    <name evidence="4" type="ORF">M5G11_08680</name>
</gene>
<dbReference type="InterPro" id="IPR035900">
    <property type="entry name" value="Colicin_E_sf"/>
</dbReference>
<dbReference type="Proteomes" id="UP001148203">
    <property type="component" value="Unassembled WGS sequence"/>
</dbReference>